<dbReference type="EMBL" id="JXTP01000077">
    <property type="protein sequence ID" value="KIU26393.1"/>
    <property type="molecule type" value="Genomic_DNA"/>
</dbReference>
<gene>
    <name evidence="4" type="ORF">SR41_14595</name>
</gene>
<keyword evidence="1" id="KW-0732">Signal</keyword>
<reference evidence="4 5" key="1">
    <citation type="submission" date="2015-01" db="EMBL/GenBank/DDBJ databases">
        <title>Genome of Sphingomonas taxi strain 30a.</title>
        <authorList>
            <person name="Eevers N."/>
            <person name="Van Hamme J."/>
            <person name="Bottos E."/>
            <person name="Weyens N."/>
            <person name="Vangronsveld J."/>
        </authorList>
    </citation>
    <scope>NUCLEOTIDE SEQUENCE [LARGE SCALE GENOMIC DNA]</scope>
    <source>
        <strain evidence="4 5">30a</strain>
    </source>
</reference>
<dbReference type="AlphaFoldDB" id="A0A0D1JYU5"/>
<evidence type="ECO:0000259" key="3">
    <source>
        <dbReference type="Pfam" id="PF04355"/>
    </source>
</evidence>
<dbReference type="InterPro" id="IPR037873">
    <property type="entry name" value="BamE-like"/>
</dbReference>
<organism evidence="4 5">
    <name type="scientific">Sphingomonas melonis</name>
    <dbReference type="NCBI Taxonomy" id="152682"/>
    <lineage>
        <taxon>Bacteria</taxon>
        <taxon>Pseudomonadati</taxon>
        <taxon>Pseudomonadota</taxon>
        <taxon>Alphaproteobacteria</taxon>
        <taxon>Sphingomonadales</taxon>
        <taxon>Sphingomonadaceae</taxon>
        <taxon>Sphingomonas</taxon>
    </lineage>
</organism>
<dbReference type="Pfam" id="PF04355">
    <property type="entry name" value="BamE"/>
    <property type="match status" value="1"/>
</dbReference>
<evidence type="ECO:0000313" key="4">
    <source>
        <dbReference type="EMBL" id="KIU26393.1"/>
    </source>
</evidence>
<evidence type="ECO:0000256" key="2">
    <source>
        <dbReference type="ARBA" id="ARBA00023136"/>
    </source>
</evidence>
<dbReference type="InterPro" id="IPR007450">
    <property type="entry name" value="BamE_dom"/>
</dbReference>
<protein>
    <submittedName>
        <fullName evidence="4">Membrane protein SmpA</fullName>
    </submittedName>
</protein>
<dbReference type="Gene3D" id="3.30.1450.10">
    <property type="match status" value="1"/>
</dbReference>
<accession>A0A0D1JYU5</accession>
<evidence type="ECO:0000256" key="1">
    <source>
        <dbReference type="ARBA" id="ARBA00022729"/>
    </source>
</evidence>
<dbReference type="Proteomes" id="UP000033203">
    <property type="component" value="Unassembled WGS sequence"/>
</dbReference>
<comment type="caution">
    <text evidence="4">The sequence shown here is derived from an EMBL/GenBank/DDBJ whole genome shotgun (WGS) entry which is preliminary data.</text>
</comment>
<sequence>MQSILRAPWAGKPPLEIVMSVSVARFGARARARVGLIAGVACVLGAGACTPLRSHQGYIIDADLVNSVQPGVDNRASVAQVLGRPTIASQFGAQDWYYVSRDSRNLNFQKPKAKDQIALKITFDPNGTVKSVTRTGVDQIANVDPYGKTTPTLGKKRGFFEDLFGNIGTVGAAGAGGPGGSNTGGGRNTP</sequence>
<dbReference type="GO" id="GO:0019867">
    <property type="term" value="C:outer membrane"/>
    <property type="evidence" value="ECO:0007669"/>
    <property type="project" value="InterPro"/>
</dbReference>
<keyword evidence="2" id="KW-0472">Membrane</keyword>
<evidence type="ECO:0000313" key="5">
    <source>
        <dbReference type="Proteomes" id="UP000033203"/>
    </source>
</evidence>
<feature type="domain" description="Outer membrane protein assembly factor BamE" evidence="3">
    <location>
        <begin position="57"/>
        <end position="131"/>
    </location>
</feature>
<name>A0A0D1JYU5_9SPHN</name>
<proteinExistence type="predicted"/>
<dbReference type="PATRIC" id="fig|1549858.7.peg.682"/>